<evidence type="ECO:0000313" key="7">
    <source>
        <dbReference type="Proteomes" id="UP001589613"/>
    </source>
</evidence>
<evidence type="ECO:0000256" key="3">
    <source>
        <dbReference type="ARBA" id="ARBA00047417"/>
    </source>
</evidence>
<dbReference type="InterPro" id="IPR029055">
    <property type="entry name" value="Ntn_hydrolases_N"/>
</dbReference>
<dbReference type="RefSeq" id="WP_141339575.1">
    <property type="nucleotide sequence ID" value="NZ_JBHMAX010000020.1"/>
</dbReference>
<comment type="caution">
    <text evidence="6">The sequence shown here is derived from an EMBL/GenBank/DDBJ whole genome shotgun (WGS) entry which is preliminary data.</text>
</comment>
<dbReference type="PANTHER" id="PTHR11686">
    <property type="entry name" value="GAMMA GLUTAMYL TRANSPEPTIDASE"/>
    <property type="match status" value="1"/>
</dbReference>
<proteinExistence type="predicted"/>
<evidence type="ECO:0000256" key="2">
    <source>
        <dbReference type="ARBA" id="ARBA00001089"/>
    </source>
</evidence>
<dbReference type="InterPro" id="IPR000101">
    <property type="entry name" value="GGT_peptidase"/>
</dbReference>
<protein>
    <submittedName>
        <fullName evidence="6">Gamma-glutamyltransferase</fullName>
        <ecNumber evidence="6">2.3.2.2</ecNumber>
    </submittedName>
</protein>
<keyword evidence="7" id="KW-1185">Reference proteome</keyword>
<evidence type="ECO:0000256" key="1">
    <source>
        <dbReference type="ARBA" id="ARBA00001049"/>
    </source>
</evidence>
<dbReference type="PROSITE" id="PS51257">
    <property type="entry name" value="PROKAR_LIPOPROTEIN"/>
    <property type="match status" value="1"/>
</dbReference>
<dbReference type="PANTHER" id="PTHR11686:SF9">
    <property type="entry name" value="RE13973P"/>
    <property type="match status" value="1"/>
</dbReference>
<feature type="chain" id="PRO_5045455010" evidence="5">
    <location>
        <begin position="31"/>
        <end position="259"/>
    </location>
</feature>
<feature type="signal peptide" evidence="5">
    <location>
        <begin position="1"/>
        <end position="30"/>
    </location>
</feature>
<dbReference type="Pfam" id="PF01019">
    <property type="entry name" value="G_glu_transpept"/>
    <property type="match status" value="1"/>
</dbReference>
<feature type="region of interest" description="Disordered" evidence="4">
    <location>
        <begin position="27"/>
        <end position="81"/>
    </location>
</feature>
<keyword evidence="6" id="KW-0808">Transferase</keyword>
<dbReference type="EC" id="2.3.2.2" evidence="6"/>
<feature type="region of interest" description="Disordered" evidence="4">
    <location>
        <begin position="235"/>
        <end position="259"/>
    </location>
</feature>
<name>A0ABV5V413_9MICO</name>
<keyword evidence="6" id="KW-0012">Acyltransferase</keyword>
<evidence type="ECO:0000256" key="4">
    <source>
        <dbReference type="SAM" id="MobiDB-lite"/>
    </source>
</evidence>
<comment type="catalytic activity">
    <reaction evidence="2">
        <text>glutathione + H2O = L-cysteinylglycine + L-glutamate</text>
        <dbReference type="Rhea" id="RHEA:28807"/>
        <dbReference type="ChEBI" id="CHEBI:15377"/>
        <dbReference type="ChEBI" id="CHEBI:29985"/>
        <dbReference type="ChEBI" id="CHEBI:57925"/>
        <dbReference type="ChEBI" id="CHEBI:61694"/>
        <dbReference type="EC" id="3.4.19.13"/>
    </reaction>
</comment>
<comment type="catalytic activity">
    <reaction evidence="1">
        <text>an S-substituted glutathione + H2O = an S-substituted L-cysteinylglycine + L-glutamate</text>
        <dbReference type="Rhea" id="RHEA:59468"/>
        <dbReference type="ChEBI" id="CHEBI:15377"/>
        <dbReference type="ChEBI" id="CHEBI:29985"/>
        <dbReference type="ChEBI" id="CHEBI:90779"/>
        <dbReference type="ChEBI" id="CHEBI:143103"/>
        <dbReference type="EC" id="3.4.19.13"/>
    </reaction>
</comment>
<evidence type="ECO:0000256" key="5">
    <source>
        <dbReference type="SAM" id="SignalP"/>
    </source>
</evidence>
<dbReference type="Proteomes" id="UP001589613">
    <property type="component" value="Unassembled WGS sequence"/>
</dbReference>
<sequence>MTAVPRSPRQLASVSLALVLLAGCMGPGPDAPTGSTTPPPATDDVVASTAPSSVPPDDDAATTTSAPAAGDGVEDEEPGTAADDTRLAVHGVSAGHPLAAEAGVEMLEQGGTAVDAAIAAAFADAVVQPVTSGLGGGGAALVAVDGEVTSFDYREVVNETGVIPPGGAGIPGFVAGMERLHTEHGQLPWEELLRPGIELAEDGVPVSGFLAMTLAIPGVDGITADLPHFRGADGAPLDVRGADGRGPDPLPVRRRPALT</sequence>
<feature type="compositionally biased region" description="Low complexity" evidence="4">
    <location>
        <begin position="27"/>
        <end position="36"/>
    </location>
</feature>
<dbReference type="EMBL" id="JBHMAX010000020">
    <property type="protein sequence ID" value="MFB9732559.1"/>
    <property type="molecule type" value="Genomic_DNA"/>
</dbReference>
<reference evidence="6 7" key="1">
    <citation type="submission" date="2024-09" db="EMBL/GenBank/DDBJ databases">
        <authorList>
            <person name="Sun Q."/>
            <person name="Mori K."/>
        </authorList>
    </citation>
    <scope>NUCLEOTIDE SEQUENCE [LARGE SCALE GENOMIC DNA]</scope>
    <source>
        <strain evidence="6 7">JCM 12763</strain>
    </source>
</reference>
<dbReference type="GO" id="GO:0103068">
    <property type="term" value="F:leukotriene C4 gamma-glutamyl transferase activity"/>
    <property type="evidence" value="ECO:0007669"/>
    <property type="project" value="UniProtKB-EC"/>
</dbReference>
<evidence type="ECO:0000313" key="6">
    <source>
        <dbReference type="EMBL" id="MFB9732559.1"/>
    </source>
</evidence>
<dbReference type="SUPFAM" id="SSF56235">
    <property type="entry name" value="N-terminal nucleophile aminohydrolases (Ntn hydrolases)"/>
    <property type="match status" value="1"/>
</dbReference>
<accession>A0ABV5V413</accession>
<organism evidence="6 7">
    <name type="scientific">Ornithinimicrobium kibberense</name>
    <dbReference type="NCBI Taxonomy" id="282060"/>
    <lineage>
        <taxon>Bacteria</taxon>
        <taxon>Bacillati</taxon>
        <taxon>Actinomycetota</taxon>
        <taxon>Actinomycetes</taxon>
        <taxon>Micrococcales</taxon>
        <taxon>Ornithinimicrobiaceae</taxon>
        <taxon>Ornithinimicrobium</taxon>
    </lineage>
</organism>
<gene>
    <name evidence="6" type="ORF">ACFFN0_10955</name>
</gene>
<comment type="catalytic activity">
    <reaction evidence="3">
        <text>an N-terminal (5-L-glutamyl)-[peptide] + an alpha-amino acid = 5-L-glutamyl amino acid + an N-terminal L-alpha-aminoacyl-[peptide]</text>
        <dbReference type="Rhea" id="RHEA:23904"/>
        <dbReference type="Rhea" id="RHEA-COMP:9780"/>
        <dbReference type="Rhea" id="RHEA-COMP:9795"/>
        <dbReference type="ChEBI" id="CHEBI:77644"/>
        <dbReference type="ChEBI" id="CHEBI:78597"/>
        <dbReference type="ChEBI" id="CHEBI:78599"/>
        <dbReference type="ChEBI" id="CHEBI:78608"/>
        <dbReference type="EC" id="2.3.2.2"/>
    </reaction>
</comment>
<dbReference type="PRINTS" id="PR01210">
    <property type="entry name" value="GGTRANSPTASE"/>
</dbReference>
<keyword evidence="5" id="KW-0732">Signal</keyword>